<dbReference type="Proteomes" id="UP000692954">
    <property type="component" value="Unassembled WGS sequence"/>
</dbReference>
<dbReference type="GO" id="GO:0016791">
    <property type="term" value="F:phosphatase activity"/>
    <property type="evidence" value="ECO:0007669"/>
    <property type="project" value="InterPro"/>
</dbReference>
<protein>
    <recommendedName>
        <fullName evidence="2">FCP1 homology domain-containing protein</fullName>
    </recommendedName>
</protein>
<dbReference type="InterPro" id="IPR050365">
    <property type="entry name" value="TIM50"/>
</dbReference>
<evidence type="ECO:0000256" key="1">
    <source>
        <dbReference type="SAM" id="MobiDB-lite"/>
    </source>
</evidence>
<dbReference type="Pfam" id="PF03031">
    <property type="entry name" value="NIF"/>
    <property type="match status" value="1"/>
</dbReference>
<gene>
    <name evidence="3" type="ORF">PSON_ATCC_30995.1.T1720057</name>
</gene>
<dbReference type="OrthoDB" id="287041at2759"/>
<dbReference type="PANTHER" id="PTHR12210">
    <property type="entry name" value="DULLARD PROTEIN PHOSPHATASE"/>
    <property type="match status" value="1"/>
</dbReference>
<reference evidence="3" key="1">
    <citation type="submission" date="2021-01" db="EMBL/GenBank/DDBJ databases">
        <authorList>
            <consortium name="Genoscope - CEA"/>
            <person name="William W."/>
        </authorList>
    </citation>
    <scope>NUCLEOTIDE SEQUENCE</scope>
</reference>
<dbReference type="SMART" id="SM00577">
    <property type="entry name" value="CPDc"/>
    <property type="match status" value="1"/>
</dbReference>
<organism evidence="3 4">
    <name type="scientific">Paramecium sonneborni</name>
    <dbReference type="NCBI Taxonomy" id="65129"/>
    <lineage>
        <taxon>Eukaryota</taxon>
        <taxon>Sar</taxon>
        <taxon>Alveolata</taxon>
        <taxon>Ciliophora</taxon>
        <taxon>Intramacronucleata</taxon>
        <taxon>Oligohymenophorea</taxon>
        <taxon>Peniculida</taxon>
        <taxon>Parameciidae</taxon>
        <taxon>Paramecium</taxon>
    </lineage>
</organism>
<feature type="compositionally biased region" description="Low complexity" evidence="1">
    <location>
        <begin position="65"/>
        <end position="75"/>
    </location>
</feature>
<feature type="domain" description="FCP1 homology" evidence="2">
    <location>
        <begin position="340"/>
        <end position="502"/>
    </location>
</feature>
<proteinExistence type="predicted"/>
<feature type="compositionally biased region" description="Polar residues" evidence="1">
    <location>
        <begin position="114"/>
        <end position="132"/>
    </location>
</feature>
<comment type="caution">
    <text evidence="3">The sequence shown here is derived from an EMBL/GenBank/DDBJ whole genome shotgun (WGS) entry which is preliminary data.</text>
</comment>
<sequence length="535" mass="63565">MQKAQLKNFFNNKPKYLNGENQPNKFSLRKYRGNSVDQVFRKHQVEQIPSTPTKKERNMTPPFRQKIPQDQIQQEQQEKWGSQKLQTENRQQKSYSINKETENKKNKDQHLQKKTNSNTQQKIKNTDDQPQLLTITGKLKQSNKISEFPQNKMKQSPVQVKQNQIPKIQAIQEQKIESKTNSFKTIQKIKESKPINLKQEIKVFKQQEDQTQQILTTRQRTNNVSFSPNQKILKTEPNLIQNCLSPKLKALSSVARPIFKDAKYYITPLIHFLRESYFPNTTPFKLQFKIEFQDQQQYFRQKFCDHFLASFANVKKCQDFKLKTRVEPIYLDPPKKPKLSKSHIKTIIFDLDETLIHCNDNNNNPTDYEATIQVPNEPAYNIRFNLRPNCIEMLQILSLYYELILFTASFKEYADKILEYIDPKQTIFAYRLYRESCVCLDGNLFVKDLSVIQGRKLEHMVLVDNSAHCYFFQPDNGIPIIPFEENKKDKELIFLTDYFTKCEKYPNWLDQHKHNFKNFIHFKSETIDTCLRRFV</sequence>
<evidence type="ECO:0000313" key="3">
    <source>
        <dbReference type="EMBL" id="CAD8127006.1"/>
    </source>
</evidence>
<name>A0A8S1RFC3_9CILI</name>
<dbReference type="EMBL" id="CAJJDN010000172">
    <property type="protein sequence ID" value="CAD8127006.1"/>
    <property type="molecule type" value="Genomic_DNA"/>
</dbReference>
<dbReference type="AlphaFoldDB" id="A0A8S1RFC3"/>
<evidence type="ECO:0000313" key="4">
    <source>
        <dbReference type="Proteomes" id="UP000692954"/>
    </source>
</evidence>
<feature type="region of interest" description="Disordered" evidence="1">
    <location>
        <begin position="41"/>
        <end position="132"/>
    </location>
</feature>
<evidence type="ECO:0000259" key="2">
    <source>
        <dbReference type="PROSITE" id="PS50969"/>
    </source>
</evidence>
<accession>A0A8S1RFC3</accession>
<dbReference type="InterPro" id="IPR011948">
    <property type="entry name" value="Dullard_phosphatase"/>
</dbReference>
<feature type="compositionally biased region" description="Polar residues" evidence="1">
    <location>
        <begin position="83"/>
        <end position="98"/>
    </location>
</feature>
<dbReference type="PROSITE" id="PS50969">
    <property type="entry name" value="FCP1"/>
    <property type="match status" value="1"/>
</dbReference>
<dbReference type="FunFam" id="3.40.50.1000:FF:000093">
    <property type="entry name" value="NLI interacting factor-like phosphatase family protein"/>
    <property type="match status" value="1"/>
</dbReference>
<keyword evidence="4" id="KW-1185">Reference proteome</keyword>
<dbReference type="NCBIfam" id="TIGR02251">
    <property type="entry name" value="HIF-SF_euk"/>
    <property type="match status" value="1"/>
</dbReference>
<feature type="compositionally biased region" description="Basic and acidic residues" evidence="1">
    <location>
        <begin position="99"/>
        <end position="111"/>
    </location>
</feature>
<dbReference type="InterPro" id="IPR004274">
    <property type="entry name" value="FCP1_dom"/>
</dbReference>
<dbReference type="CDD" id="cd07521">
    <property type="entry name" value="HAD_FCP1-like"/>
    <property type="match status" value="1"/>
</dbReference>
<feature type="region of interest" description="Disordered" evidence="1">
    <location>
        <begin position="1"/>
        <end position="25"/>
    </location>
</feature>